<dbReference type="PANTHER" id="PTHR43976">
    <property type="entry name" value="SHORT CHAIN DEHYDROGENASE"/>
    <property type="match status" value="1"/>
</dbReference>
<keyword evidence="4" id="KW-0539">Nucleus</keyword>
<dbReference type="PRINTS" id="PR00080">
    <property type="entry name" value="SDRFAMILY"/>
</dbReference>
<dbReference type="Proteomes" id="UP000782241">
    <property type="component" value="Unassembled WGS sequence"/>
</dbReference>
<dbReference type="Pfam" id="PF04082">
    <property type="entry name" value="Fungal_trans"/>
    <property type="match status" value="1"/>
</dbReference>
<evidence type="ECO:0000259" key="5">
    <source>
        <dbReference type="SMART" id="SM00906"/>
    </source>
</evidence>
<keyword evidence="7" id="KW-1185">Reference proteome</keyword>
<dbReference type="AlphaFoldDB" id="A0A9P7H026"/>
<dbReference type="Pfam" id="PF00106">
    <property type="entry name" value="adh_short"/>
    <property type="match status" value="1"/>
</dbReference>
<dbReference type="Gene3D" id="3.40.50.720">
    <property type="entry name" value="NAD(P)-binding Rossmann-like Domain"/>
    <property type="match status" value="1"/>
</dbReference>
<evidence type="ECO:0000313" key="6">
    <source>
        <dbReference type="EMBL" id="KAG5660242.1"/>
    </source>
</evidence>
<comment type="caution">
    <text evidence="6">The sequence shown here is derived from an EMBL/GenBank/DDBJ whole genome shotgun (WGS) entry which is preliminary data.</text>
</comment>
<organism evidence="6 7">
    <name type="scientific">Fusarium avenaceum</name>
    <dbReference type="NCBI Taxonomy" id="40199"/>
    <lineage>
        <taxon>Eukaryota</taxon>
        <taxon>Fungi</taxon>
        <taxon>Dikarya</taxon>
        <taxon>Ascomycota</taxon>
        <taxon>Pezizomycotina</taxon>
        <taxon>Sordariomycetes</taxon>
        <taxon>Hypocreomycetidae</taxon>
        <taxon>Hypocreales</taxon>
        <taxon>Nectriaceae</taxon>
        <taxon>Fusarium</taxon>
        <taxon>Fusarium tricinctum species complex</taxon>
    </lineage>
</organism>
<evidence type="ECO:0000256" key="4">
    <source>
        <dbReference type="ARBA" id="ARBA00023242"/>
    </source>
</evidence>
<dbReference type="InterPro" id="IPR036291">
    <property type="entry name" value="NAD(P)-bd_dom_sf"/>
</dbReference>
<dbReference type="CDD" id="cd05374">
    <property type="entry name" value="17beta-HSD-like_SDR_c"/>
    <property type="match status" value="1"/>
</dbReference>
<dbReference type="GO" id="GO:0006351">
    <property type="term" value="P:DNA-templated transcription"/>
    <property type="evidence" value="ECO:0007669"/>
    <property type="project" value="InterPro"/>
</dbReference>
<protein>
    <recommendedName>
        <fullName evidence="5">Xylanolytic transcriptional activator regulatory domain-containing protein</fullName>
    </recommendedName>
</protein>
<dbReference type="GO" id="GO:0016491">
    <property type="term" value="F:oxidoreductase activity"/>
    <property type="evidence" value="ECO:0007669"/>
    <property type="project" value="UniProtKB-KW"/>
</dbReference>
<dbReference type="EMBL" id="JAGPUO010000010">
    <property type="protein sequence ID" value="KAG5660242.1"/>
    <property type="molecule type" value="Genomic_DNA"/>
</dbReference>
<evidence type="ECO:0000256" key="3">
    <source>
        <dbReference type="ARBA" id="ARBA00023002"/>
    </source>
</evidence>
<evidence type="ECO:0000256" key="2">
    <source>
        <dbReference type="ARBA" id="ARBA00022857"/>
    </source>
</evidence>
<dbReference type="PROSITE" id="PS00061">
    <property type="entry name" value="ADH_SHORT"/>
    <property type="match status" value="1"/>
</dbReference>
<name>A0A9P7H026_9HYPO</name>
<sequence>MSCVRLDKVCDYGPEDINARPGTQLTGAERRQPIDLAAELEVQQKSSFPASYFLDPDLFQEIASDALTTVDNPFFIKQQRRLASNGSFQSLIDGYEATIHHWLPMLSLKRLRQEAKSLTSTTQGSVDVLIFLILEGLSSQNMVISSESNTPAESNSAYLKVKHYSFVAEAGGAITIRLIQTIILVALYEFGHGIYPAAYLTVGQAVRLATMVGLQSQKQAKQLFVDADTWTLCEEQRRTWWTILMLDRVVVANSPELLMAAPDPNTSDLLPCNDDDWTAGRIGFNEALLTRNLHSPSSLGTFARACQAVHILGKVLRHVQARGRVEDVSGHTSEALQLHMALKLLDQGFSKNYSNTTAVRSSLHLALSLCSQARLVLYNQYACNEPGQALPTERLAEEVEMQQISLAGIRELAAKKIPEMAKEIISDNQQQSAALSNSPLLAGCFYHAATECAWFIKENDEVEMVDGLESIVQALRMLRLEWSTTYLSSFFLTMPQLVWLVTGCSSGFGAEFVRQILSRGDKVIATARDITRIESFASQGAAILELDVTHSQDVIEQIIAQAITVYGRIDVLVNNAGYVAAGSWEDLNYHDFLASFETNAFGPLKVTRAILPHLRERRSGTMVFISSLSGWVGHQFTGAYAGSKFALEGIVESLHKETQSLGLRTLLMEPGRFRTSLLSATNLKFKQSQISDYETASESHGNHLHSEDLKQPGNPEMFVRLVIDLVRQEGCAEGKVIPFRLPVGRDAVEEIGFKLRETTDVLRQWNDIITSTDY</sequence>
<dbReference type="InterPro" id="IPR020904">
    <property type="entry name" value="Sc_DH/Rdtase_CS"/>
</dbReference>
<dbReference type="InterPro" id="IPR002347">
    <property type="entry name" value="SDR_fam"/>
</dbReference>
<evidence type="ECO:0000256" key="1">
    <source>
        <dbReference type="ARBA" id="ARBA00006484"/>
    </source>
</evidence>
<dbReference type="SMART" id="SM00906">
    <property type="entry name" value="Fungal_trans"/>
    <property type="match status" value="1"/>
</dbReference>
<feature type="domain" description="Xylanolytic transcriptional activator regulatory" evidence="5">
    <location>
        <begin position="198"/>
        <end position="277"/>
    </location>
</feature>
<evidence type="ECO:0000313" key="7">
    <source>
        <dbReference type="Proteomes" id="UP000782241"/>
    </source>
</evidence>
<accession>A0A9P7H026</accession>
<keyword evidence="3" id="KW-0560">Oxidoreductase</keyword>
<dbReference type="InterPro" id="IPR007219">
    <property type="entry name" value="XnlR_reg_dom"/>
</dbReference>
<dbReference type="PANTHER" id="PTHR43976:SF16">
    <property type="entry name" value="SHORT-CHAIN DEHYDROGENASE_REDUCTASE FAMILY PROTEIN"/>
    <property type="match status" value="1"/>
</dbReference>
<dbReference type="GO" id="GO:0008270">
    <property type="term" value="F:zinc ion binding"/>
    <property type="evidence" value="ECO:0007669"/>
    <property type="project" value="InterPro"/>
</dbReference>
<reference evidence="6" key="1">
    <citation type="submission" date="2021-04" db="EMBL/GenBank/DDBJ databases">
        <title>Draft genome of Fusarium avenaceum strain F156N33, isolated from an atmospheric sample in Virginia.</title>
        <authorList>
            <person name="Yang S."/>
            <person name="Vinatzer B.A."/>
            <person name="Coleman J."/>
        </authorList>
    </citation>
    <scope>NUCLEOTIDE SEQUENCE</scope>
    <source>
        <strain evidence="6">F156N33</strain>
    </source>
</reference>
<dbReference type="CDD" id="cd12148">
    <property type="entry name" value="fungal_TF_MHR"/>
    <property type="match status" value="1"/>
</dbReference>
<dbReference type="GO" id="GO:0003677">
    <property type="term" value="F:DNA binding"/>
    <property type="evidence" value="ECO:0007669"/>
    <property type="project" value="InterPro"/>
</dbReference>
<keyword evidence="2" id="KW-0521">NADP</keyword>
<proteinExistence type="inferred from homology"/>
<gene>
    <name evidence="6" type="ORF">KAF25_003764</name>
</gene>
<dbReference type="SUPFAM" id="SSF51735">
    <property type="entry name" value="NAD(P)-binding Rossmann-fold domains"/>
    <property type="match status" value="1"/>
</dbReference>
<comment type="similarity">
    <text evidence="1">Belongs to the short-chain dehydrogenases/reductases (SDR) family.</text>
</comment>
<dbReference type="InterPro" id="IPR051911">
    <property type="entry name" value="SDR_oxidoreductase"/>
</dbReference>
<dbReference type="PRINTS" id="PR00081">
    <property type="entry name" value="GDHRDH"/>
</dbReference>